<evidence type="ECO:0000256" key="12">
    <source>
        <dbReference type="SAM" id="Phobius"/>
    </source>
</evidence>
<comment type="pathway">
    <text evidence="2">Glycan metabolism; osmoregulated periplasmic glucan (OPG) biosynthesis.</text>
</comment>
<dbReference type="Gene3D" id="3.90.550.10">
    <property type="entry name" value="Spore Coat Polysaccharide Biosynthesis Protein SpsA, Chain A"/>
    <property type="match status" value="1"/>
</dbReference>
<dbReference type="EMBL" id="QBKN01000019">
    <property type="protein sequence ID" value="PTX45871.1"/>
    <property type="molecule type" value="Genomic_DNA"/>
</dbReference>
<keyword evidence="6" id="KW-0997">Cell inner membrane</keyword>
<dbReference type="SUPFAM" id="SSF53448">
    <property type="entry name" value="Nucleotide-diphospho-sugar transferases"/>
    <property type="match status" value="1"/>
</dbReference>
<reference evidence="14 15" key="1">
    <citation type="submission" date="2018-04" db="EMBL/GenBank/DDBJ databases">
        <title>Genomic Encyclopedia of Archaeal and Bacterial Type Strains, Phase II (KMG-II): from individual species to whole genera.</title>
        <authorList>
            <person name="Goeker M."/>
        </authorList>
    </citation>
    <scope>NUCLEOTIDE SEQUENCE [LARGE SCALE GENOMIC DNA]</scope>
    <source>
        <strain evidence="14 15">DSM 29329</strain>
    </source>
</reference>
<keyword evidence="8 14" id="KW-0808">Transferase</keyword>
<keyword evidence="11 12" id="KW-0472">Membrane</keyword>
<evidence type="ECO:0000256" key="3">
    <source>
        <dbReference type="ARBA" id="ARBA00009337"/>
    </source>
</evidence>
<evidence type="ECO:0000256" key="10">
    <source>
        <dbReference type="ARBA" id="ARBA00022989"/>
    </source>
</evidence>
<comment type="caution">
    <text evidence="14">The sequence shown here is derived from an EMBL/GenBank/DDBJ whole genome shotgun (WGS) entry which is preliminary data.</text>
</comment>
<dbReference type="AlphaFoldDB" id="A0A2T6APW7"/>
<keyword evidence="5" id="KW-1003">Cell membrane</keyword>
<dbReference type="InterPro" id="IPR050321">
    <property type="entry name" value="Glycosyltr_2/OpgH_subfam"/>
</dbReference>
<gene>
    <name evidence="14" type="ORF">C8N44_11929</name>
</gene>
<feature type="transmembrane region" description="Helical" evidence="12">
    <location>
        <begin position="363"/>
        <end position="389"/>
    </location>
</feature>
<protein>
    <recommendedName>
        <fullName evidence="4">Glucans biosynthesis glucosyltransferase H</fullName>
    </recommendedName>
</protein>
<dbReference type="RefSeq" id="WP_107977533.1">
    <property type="nucleotide sequence ID" value="NZ_BMEZ01000020.1"/>
</dbReference>
<dbReference type="PANTHER" id="PTHR43867:SF5">
    <property type="entry name" value="GLUCANS BIOSYNTHESIS GLUCOSYLTRANSFERASE H"/>
    <property type="match status" value="1"/>
</dbReference>
<comment type="subcellular location">
    <subcellularLocation>
        <location evidence="1">Cell inner membrane</location>
        <topology evidence="1">Multi-pass membrane protein</topology>
    </subcellularLocation>
</comment>
<keyword evidence="9 12" id="KW-0812">Transmembrane</keyword>
<evidence type="ECO:0000256" key="1">
    <source>
        <dbReference type="ARBA" id="ARBA00004429"/>
    </source>
</evidence>
<evidence type="ECO:0000256" key="4">
    <source>
        <dbReference type="ARBA" id="ARBA00020585"/>
    </source>
</evidence>
<keyword evidence="10 12" id="KW-1133">Transmembrane helix</keyword>
<evidence type="ECO:0000256" key="9">
    <source>
        <dbReference type="ARBA" id="ARBA00022692"/>
    </source>
</evidence>
<feature type="domain" description="Glycosyltransferase 2-like" evidence="13">
    <location>
        <begin position="188"/>
        <end position="382"/>
    </location>
</feature>
<dbReference type="OrthoDB" id="9775281at2"/>
<proteinExistence type="inferred from homology"/>
<keyword evidence="7" id="KW-0328">Glycosyltransferase</keyword>
<dbReference type="InterPro" id="IPR029044">
    <property type="entry name" value="Nucleotide-diphossugar_trans"/>
</dbReference>
<dbReference type="Proteomes" id="UP000244069">
    <property type="component" value="Unassembled WGS sequence"/>
</dbReference>
<dbReference type="Pfam" id="PF13632">
    <property type="entry name" value="Glyco_trans_2_3"/>
    <property type="match status" value="1"/>
</dbReference>
<evidence type="ECO:0000256" key="6">
    <source>
        <dbReference type="ARBA" id="ARBA00022519"/>
    </source>
</evidence>
<dbReference type="GO" id="GO:0016758">
    <property type="term" value="F:hexosyltransferase activity"/>
    <property type="evidence" value="ECO:0007669"/>
    <property type="project" value="TreeGrafter"/>
</dbReference>
<evidence type="ECO:0000256" key="11">
    <source>
        <dbReference type="ARBA" id="ARBA00023136"/>
    </source>
</evidence>
<dbReference type="InterPro" id="IPR001173">
    <property type="entry name" value="Glyco_trans_2-like"/>
</dbReference>
<evidence type="ECO:0000256" key="8">
    <source>
        <dbReference type="ARBA" id="ARBA00022679"/>
    </source>
</evidence>
<dbReference type="GO" id="GO:0005886">
    <property type="term" value="C:plasma membrane"/>
    <property type="evidence" value="ECO:0007669"/>
    <property type="project" value="UniProtKB-SubCell"/>
</dbReference>
<feature type="transmembrane region" description="Helical" evidence="12">
    <location>
        <begin position="451"/>
        <end position="468"/>
    </location>
</feature>
<evidence type="ECO:0000256" key="5">
    <source>
        <dbReference type="ARBA" id="ARBA00022475"/>
    </source>
</evidence>
<evidence type="ECO:0000313" key="14">
    <source>
        <dbReference type="EMBL" id="PTX45871.1"/>
    </source>
</evidence>
<organism evidence="14 15">
    <name type="scientific">Allosediminivita pacifica</name>
    <dbReference type="NCBI Taxonomy" id="1267769"/>
    <lineage>
        <taxon>Bacteria</taxon>
        <taxon>Pseudomonadati</taxon>
        <taxon>Pseudomonadota</taxon>
        <taxon>Alphaproteobacteria</taxon>
        <taxon>Rhodobacterales</taxon>
        <taxon>Paracoccaceae</taxon>
        <taxon>Allosediminivita</taxon>
    </lineage>
</organism>
<dbReference type="NCBIfam" id="NF003962">
    <property type="entry name" value="PRK05454.2-5"/>
    <property type="match status" value="1"/>
</dbReference>
<evidence type="ECO:0000256" key="7">
    <source>
        <dbReference type="ARBA" id="ARBA00022676"/>
    </source>
</evidence>
<feature type="transmembrane region" description="Helical" evidence="12">
    <location>
        <begin position="409"/>
        <end position="430"/>
    </location>
</feature>
<evidence type="ECO:0000256" key="2">
    <source>
        <dbReference type="ARBA" id="ARBA00005001"/>
    </source>
</evidence>
<keyword evidence="15" id="KW-1185">Reference proteome</keyword>
<dbReference type="PANTHER" id="PTHR43867">
    <property type="entry name" value="CELLULOSE SYNTHASE CATALYTIC SUBUNIT A [UDP-FORMING]"/>
    <property type="match status" value="1"/>
</dbReference>
<evidence type="ECO:0000313" key="15">
    <source>
        <dbReference type="Proteomes" id="UP000244069"/>
    </source>
</evidence>
<comment type="similarity">
    <text evidence="3">Belongs to the glycosyltransferase 2 family. OpgH subfamily.</text>
</comment>
<sequence length="595" mass="64668">MRSPLPQADTKTRMLRVLALACAAAAAVFATALLFEAARQDGADFWDYARSVLIFVTTAWLAWGASLALIGLPPAGRKHKAADLTGEQPATAVLVPICNEDPVDTFARIAAMDASMRADGLSCDIAILSDTRSEDGRRAEREAFKRLLVETEGAGHIFYRCRENNAGRKAGNVEDFFRRSGGAYTYAVILDADSLMEGRTIRRMIAEMEADPQLGLLQTLPKVTGARSFFGRAMQFASGFHGPVFTRGLARMQGQTGPFWGHNAIVRVKAFAESCALPELQGKPPFGGHILSHDYVEAALLARAGWAVRVDGSIDGSYEEGPENILSYAKRDRRWCQGNLQHIRLLTAPGLRGWSRFVFVQGIFSYLVSLLWAGFLIASVAATVMAPAPDYFPDPYQLFPVFPSDRTKQITALALGIVGLLIMPKFAILVESAATGRVRGFGGVMRALGSVVTEVLLTSLIAPLMLMYQTRAVLQVLAGRDGGWPANARGEGQLTLADAFSAAWWVMLTGVVALGLTFWLSPDLAPWLLPVTVPMILGPMLIAWSSRRLTYGLFRVPEEKQTPPVVASYRDIHRRWTGQRAEAPDSALPGDAAVA</sequence>
<accession>A0A2T6APW7</accession>
<feature type="transmembrane region" description="Helical" evidence="12">
    <location>
        <begin position="527"/>
        <end position="545"/>
    </location>
</feature>
<dbReference type="NCBIfam" id="NF003959">
    <property type="entry name" value="PRK05454.2-2"/>
    <property type="match status" value="1"/>
</dbReference>
<name>A0A2T6APW7_9RHOB</name>
<dbReference type="NCBIfam" id="NF003958">
    <property type="entry name" value="PRK05454.2-1"/>
    <property type="match status" value="1"/>
</dbReference>
<evidence type="ECO:0000259" key="13">
    <source>
        <dbReference type="Pfam" id="PF13632"/>
    </source>
</evidence>
<feature type="transmembrane region" description="Helical" evidence="12">
    <location>
        <begin position="49"/>
        <end position="72"/>
    </location>
</feature>
<feature type="transmembrane region" description="Helical" evidence="12">
    <location>
        <begin position="502"/>
        <end position="520"/>
    </location>
</feature>